<dbReference type="GO" id="GO:0005739">
    <property type="term" value="C:mitochondrion"/>
    <property type="evidence" value="ECO:0007669"/>
    <property type="project" value="UniProtKB-SubCell"/>
</dbReference>
<evidence type="ECO:0000256" key="2">
    <source>
        <dbReference type="ARBA" id="ARBA00022946"/>
    </source>
</evidence>
<dbReference type="PROSITE" id="PS51522">
    <property type="entry name" value="ZF_NANOS"/>
    <property type="match status" value="1"/>
</dbReference>
<dbReference type="InterPro" id="IPR050361">
    <property type="entry name" value="MPP/UQCRC_Complex"/>
</dbReference>
<keyword evidence="4" id="KW-0479">Metal-binding</keyword>
<dbReference type="FunFam" id="3.30.830.10:FF:000021">
    <property type="entry name" value="Cytochrome b-c1 complex subunit 2"/>
    <property type="match status" value="1"/>
</dbReference>
<keyword evidence="4" id="KW-0863">Zinc-finger</keyword>
<keyword evidence="3" id="KW-0496">Mitochondrion</keyword>
<comment type="similarity">
    <text evidence="4">Belongs to the nanos family.</text>
</comment>
<evidence type="ECO:0000256" key="4">
    <source>
        <dbReference type="PROSITE-ProRule" id="PRU00855"/>
    </source>
</evidence>
<dbReference type="GO" id="GO:0003723">
    <property type="term" value="F:RNA binding"/>
    <property type="evidence" value="ECO:0007669"/>
    <property type="project" value="UniProtKB-UniRule"/>
</dbReference>
<dbReference type="AlphaFoldDB" id="A0A182Y351"/>
<evidence type="ECO:0000256" key="5">
    <source>
        <dbReference type="SAM" id="MobiDB-lite"/>
    </source>
</evidence>
<dbReference type="OMA" id="APKFALY"/>
<proteinExistence type="inferred from homology"/>
<dbReference type="InterPro" id="IPR011765">
    <property type="entry name" value="Pept_M16_N"/>
</dbReference>
<dbReference type="GO" id="GO:0008270">
    <property type="term" value="F:zinc ion binding"/>
    <property type="evidence" value="ECO:0007669"/>
    <property type="project" value="UniProtKB-KW"/>
</dbReference>
<dbReference type="VEuPathDB" id="VectorBase:ASTEI20_042036"/>
<dbReference type="Pfam" id="PF00675">
    <property type="entry name" value="Peptidase_M16"/>
    <property type="match status" value="1"/>
</dbReference>
<reference evidence="7" key="1">
    <citation type="journal article" date="2014" name="Genome Biol.">
        <title>Genome analysis of a major urban malaria vector mosquito, Anopheles stephensi.</title>
        <authorList>
            <person name="Jiang X."/>
            <person name="Peery A."/>
            <person name="Hall A.B."/>
            <person name="Sharma A."/>
            <person name="Chen X.G."/>
            <person name="Waterhouse R.M."/>
            <person name="Komissarov A."/>
            <person name="Riehle M.M."/>
            <person name="Shouche Y."/>
            <person name="Sharakhova M.V."/>
            <person name="Lawson D."/>
            <person name="Pakpour N."/>
            <person name="Arensburger P."/>
            <person name="Davidson V.L."/>
            <person name="Eiglmeier K."/>
            <person name="Emrich S."/>
            <person name="George P."/>
            <person name="Kennedy R.C."/>
            <person name="Mane S.P."/>
            <person name="Maslen G."/>
            <person name="Oringanje C."/>
            <person name="Qi Y."/>
            <person name="Settlage R."/>
            <person name="Tojo M."/>
            <person name="Tubio J.M."/>
            <person name="Unger M.F."/>
            <person name="Wang B."/>
            <person name="Vernick K.D."/>
            <person name="Ribeiro J.M."/>
            <person name="James A.A."/>
            <person name="Michel K."/>
            <person name="Riehle M.A."/>
            <person name="Luckhart S."/>
            <person name="Sharakhov I.V."/>
            <person name="Tu Z."/>
        </authorList>
    </citation>
    <scope>NUCLEOTIDE SEQUENCE [LARGE SCALE GENOMIC DNA]</scope>
    <source>
        <strain evidence="7">Indian</strain>
    </source>
</reference>
<feature type="compositionally biased region" description="Polar residues" evidence="5">
    <location>
        <begin position="79"/>
        <end position="91"/>
    </location>
</feature>
<dbReference type="InterPro" id="IPR038129">
    <property type="entry name" value="Nanos_sf"/>
</dbReference>
<evidence type="ECO:0000313" key="6">
    <source>
        <dbReference type="EnsemblMetazoa" id="ASTEI02887-PA"/>
    </source>
</evidence>
<dbReference type="InterPro" id="IPR007863">
    <property type="entry name" value="Peptidase_M16_C"/>
</dbReference>
<dbReference type="VEuPathDB" id="VectorBase:ASTE016368"/>
<dbReference type="GO" id="GO:0006417">
    <property type="term" value="P:regulation of translation"/>
    <property type="evidence" value="ECO:0007669"/>
    <property type="project" value="UniProtKB-UniRule"/>
</dbReference>
<reference evidence="6" key="2">
    <citation type="submission" date="2020-05" db="UniProtKB">
        <authorList>
            <consortium name="EnsemblMetazoa"/>
        </authorList>
    </citation>
    <scope>IDENTIFICATION</scope>
    <source>
        <strain evidence="6">Indian</strain>
    </source>
</reference>
<dbReference type="VEuPathDB" id="VectorBase:ASTE016369"/>
<dbReference type="Gene3D" id="3.30.830.10">
    <property type="entry name" value="Metalloenzyme, LuxS/M16 peptidase-like"/>
    <property type="match status" value="2"/>
</dbReference>
<dbReference type="Pfam" id="PF05193">
    <property type="entry name" value="Peptidase_M16_C"/>
    <property type="match status" value="1"/>
</dbReference>
<dbReference type="GO" id="GO:0016020">
    <property type="term" value="C:membrane"/>
    <property type="evidence" value="ECO:0007669"/>
    <property type="project" value="UniProtKB-ARBA"/>
</dbReference>
<dbReference type="VEuPathDB" id="VectorBase:ASTEI20_041016"/>
<dbReference type="Proteomes" id="UP000076408">
    <property type="component" value="Unassembled WGS sequence"/>
</dbReference>
<keyword evidence="4" id="KW-0862">Zinc</keyword>
<dbReference type="SUPFAM" id="SSF63411">
    <property type="entry name" value="LuxS/MPP-like metallohydrolase"/>
    <property type="match status" value="2"/>
</dbReference>
<sequence>MPHKMAESRCKTEQNDSAIMTSALESAIQFLQRYPELTQFVVNKSSYQFDIHSLIVDAKKMNLAEAVEDIRKEFATNGSSSEFCDENQGSLEHSESIDPIKQNRQSEDALLTEDESTRVDEPANESAECNVLQDITNHTKDRPRRNLRKNGSLPKHCVFCHNNGATREEYESHHCKDEWGNVTCPVLQNFVCSRCNATGTNAHTAKYCPQKPIITPEDCVAIEKRWQQKRRRRLARGYAAHAQAAAASRGSAEVQTTTLPNKLVVSSAEPNAAVARISIAFRAGSRNETADSLGAAHVLRAAGGLSTKTATAFGITRNIQQAGGSLTTTADRELVSYSVAVTKDQLEVGLKYLEATATGQVFKPWELAELTPIIRNELARLPTEVQAVELLHKAAFRDGLGNSVFCPDYLVGKHSSETMQHYFATNCTTNRAAVAGVGVDHQLLVGFAQSLALESGAGSENKSTFNTGEVRREGAGSRAAVAVGAQAVGWNSLKEAMAFWVLQYAAGVGPATKRGANNGALTKALSGVSSSSLFNGYTDNGMFGFVVSGDAKNAGKAVEAGVKALKSLSVTDADVTRGKASAVAAVLDITENQSSLHHQLGEESALLGQVYKKSDLLAAVNAVTAGDVQAAARKVASSKLAVGAVGNLSHVPHLCDLH</sequence>
<feature type="region of interest" description="Disordered" evidence="5">
    <location>
        <begin position="79"/>
        <end position="103"/>
    </location>
</feature>
<dbReference type="InterPro" id="IPR011249">
    <property type="entry name" value="Metalloenz_LuxS/M16"/>
</dbReference>
<organism evidence="6 7">
    <name type="scientific">Anopheles stephensi</name>
    <name type="common">Indo-Pakistan malaria mosquito</name>
    <dbReference type="NCBI Taxonomy" id="30069"/>
    <lineage>
        <taxon>Eukaryota</taxon>
        <taxon>Metazoa</taxon>
        <taxon>Ecdysozoa</taxon>
        <taxon>Arthropoda</taxon>
        <taxon>Hexapoda</taxon>
        <taxon>Insecta</taxon>
        <taxon>Pterygota</taxon>
        <taxon>Neoptera</taxon>
        <taxon>Endopterygota</taxon>
        <taxon>Diptera</taxon>
        <taxon>Nematocera</taxon>
        <taxon>Culicoidea</taxon>
        <taxon>Culicidae</taxon>
        <taxon>Anophelinae</taxon>
        <taxon>Anopheles</taxon>
    </lineage>
</organism>
<dbReference type="STRING" id="30069.A0A182Y351"/>
<accession>A0A182Y351</accession>
<dbReference type="Pfam" id="PF05741">
    <property type="entry name" value="zf-nanos"/>
    <property type="match status" value="1"/>
</dbReference>
<protein>
    <submittedName>
        <fullName evidence="6">Uncharacterized protein</fullName>
    </submittedName>
</protein>
<evidence type="ECO:0000256" key="3">
    <source>
        <dbReference type="ARBA" id="ARBA00023128"/>
    </source>
</evidence>
<dbReference type="PANTHER" id="PTHR11851:SF226">
    <property type="entry name" value="CYTOCHROME B-C1 COMPLEX SUBUNIT 2, MITOCHONDRIAL"/>
    <property type="match status" value="1"/>
</dbReference>
<dbReference type="VEuPathDB" id="VectorBase:ASTEI02887"/>
<name>A0A182Y351_ANOST</name>
<keyword evidence="2" id="KW-0809">Transit peptide</keyword>
<dbReference type="Gene3D" id="4.10.60.30">
    <property type="entry name" value="Nanos, RNA-binding domain"/>
    <property type="match status" value="1"/>
</dbReference>
<dbReference type="InterPro" id="IPR024161">
    <property type="entry name" value="Znf_nanos-typ"/>
</dbReference>
<keyword evidence="4" id="KW-0810">Translation regulation</keyword>
<keyword evidence="4" id="KW-0694">RNA-binding</keyword>
<keyword evidence="7" id="KW-1185">Reference proteome</keyword>
<dbReference type="EnsemblMetazoa" id="ASTEI02887-RA">
    <property type="protein sequence ID" value="ASTEI02887-PA"/>
    <property type="gene ID" value="ASTEI02887"/>
</dbReference>
<dbReference type="PANTHER" id="PTHR11851">
    <property type="entry name" value="METALLOPROTEASE"/>
    <property type="match status" value="1"/>
</dbReference>
<dbReference type="FunFam" id="3.30.830.10:FF:000039">
    <property type="entry name" value="Ubiquinol-cytochrome c reductase core subunit 2"/>
    <property type="match status" value="1"/>
</dbReference>
<comment type="subcellular location">
    <subcellularLocation>
        <location evidence="1">Mitochondrion</location>
    </subcellularLocation>
</comment>
<evidence type="ECO:0000256" key="1">
    <source>
        <dbReference type="ARBA" id="ARBA00004173"/>
    </source>
</evidence>
<evidence type="ECO:0000313" key="7">
    <source>
        <dbReference type="Proteomes" id="UP000076408"/>
    </source>
</evidence>